<dbReference type="InterPro" id="IPR008166">
    <property type="entry name" value="Glyco_transf_92"/>
</dbReference>
<dbReference type="EC" id="2.4.1.-" evidence="8"/>
<dbReference type="RefSeq" id="XP_017769784.1">
    <property type="nucleotide sequence ID" value="XM_017914295.1"/>
</dbReference>
<evidence type="ECO:0000256" key="1">
    <source>
        <dbReference type="ARBA" id="ARBA00004167"/>
    </source>
</evidence>
<accession>A0ABM1M5D4</accession>
<proteinExistence type="inferred from homology"/>
<dbReference type="Pfam" id="PF01697">
    <property type="entry name" value="Glyco_transf_92"/>
    <property type="match status" value="1"/>
</dbReference>
<keyword evidence="4 8" id="KW-0808">Transferase</keyword>
<comment type="subcellular location">
    <subcellularLocation>
        <location evidence="1">Membrane</location>
        <topology evidence="1">Single-pass membrane protein</topology>
    </subcellularLocation>
</comment>
<evidence type="ECO:0000256" key="3">
    <source>
        <dbReference type="ARBA" id="ARBA00022676"/>
    </source>
</evidence>
<evidence type="ECO:0000256" key="8">
    <source>
        <dbReference type="RuleBase" id="RU366017"/>
    </source>
</evidence>
<name>A0ABM1M5D4_NICVS</name>
<keyword evidence="9" id="KW-1185">Reference proteome</keyword>
<gene>
    <name evidence="10" type="primary">LOC108557677</name>
</gene>
<evidence type="ECO:0000256" key="2">
    <source>
        <dbReference type="ARBA" id="ARBA00007647"/>
    </source>
</evidence>
<dbReference type="GeneID" id="108557677"/>
<dbReference type="PANTHER" id="PTHR21461:SF87">
    <property type="entry name" value="GH12965P"/>
    <property type="match status" value="1"/>
</dbReference>
<evidence type="ECO:0000256" key="6">
    <source>
        <dbReference type="ARBA" id="ARBA00022989"/>
    </source>
</evidence>
<keyword evidence="7" id="KW-0472">Membrane</keyword>
<keyword evidence="5" id="KW-0812">Transmembrane</keyword>
<comment type="similarity">
    <text evidence="2 8">Belongs to the glycosyltransferase 92 family.</text>
</comment>
<sequence length="391" mass="45833">MRKYKQLLLVLLSIVSLSLLLLYRHEYNKLHTVLEVFNFFGQPCNLTDLLESNRVVNHYDWGPNPIWTEDENIQVFSSFWSSNEVKSIVAVSDKVNHARSCFLWYEDQDVPVVSKMRLTQIQKDEDAATSVYFYLCSTTDKRVPYAVSYSKNNKRNLKKHLIKSDRISVNFSTTVCVPPSNDMNKRKFSEFLSFHNLIGIQTFIVYTDLPYRFTKFIENFSSRLNINITFYQWNFGNDLSTLSSTIVENDCLLRTMNQSRHVITLKVNEYLVPYTHLHLDQVLTDFPSDQLKVAVQKFCLNYENPQQPIALQNLQSVQEEKTESKVIYRNIVKKSTDVVSTQGIEKASVSIHRYEYCKEGVEKMSYDDSIKRFETDFMRATLVQQIMRKQL</sequence>
<evidence type="ECO:0000256" key="7">
    <source>
        <dbReference type="ARBA" id="ARBA00023136"/>
    </source>
</evidence>
<organism evidence="9 10">
    <name type="scientific">Nicrophorus vespilloides</name>
    <name type="common">Boreal carrion beetle</name>
    <dbReference type="NCBI Taxonomy" id="110193"/>
    <lineage>
        <taxon>Eukaryota</taxon>
        <taxon>Metazoa</taxon>
        <taxon>Ecdysozoa</taxon>
        <taxon>Arthropoda</taxon>
        <taxon>Hexapoda</taxon>
        <taxon>Insecta</taxon>
        <taxon>Pterygota</taxon>
        <taxon>Neoptera</taxon>
        <taxon>Endopterygota</taxon>
        <taxon>Coleoptera</taxon>
        <taxon>Polyphaga</taxon>
        <taxon>Staphyliniformia</taxon>
        <taxon>Silphidae</taxon>
        <taxon>Nicrophorinae</taxon>
        <taxon>Nicrophorus</taxon>
    </lineage>
</organism>
<dbReference type="Proteomes" id="UP000695000">
    <property type="component" value="Unplaced"/>
</dbReference>
<reference evidence="10" key="1">
    <citation type="submission" date="2025-08" db="UniProtKB">
        <authorList>
            <consortium name="RefSeq"/>
        </authorList>
    </citation>
    <scope>IDENTIFICATION</scope>
    <source>
        <tissue evidence="10">Whole Larva</tissue>
    </source>
</reference>
<protein>
    <recommendedName>
        <fullName evidence="8">Glycosyltransferase family 92 protein</fullName>
        <ecNumber evidence="8">2.4.1.-</ecNumber>
    </recommendedName>
</protein>
<evidence type="ECO:0000313" key="9">
    <source>
        <dbReference type="Proteomes" id="UP000695000"/>
    </source>
</evidence>
<evidence type="ECO:0000256" key="5">
    <source>
        <dbReference type="ARBA" id="ARBA00022692"/>
    </source>
</evidence>
<keyword evidence="6" id="KW-1133">Transmembrane helix</keyword>
<evidence type="ECO:0000313" key="10">
    <source>
        <dbReference type="RefSeq" id="XP_017769784.1"/>
    </source>
</evidence>
<keyword evidence="3 8" id="KW-0328">Glycosyltransferase</keyword>
<evidence type="ECO:0000256" key="4">
    <source>
        <dbReference type="ARBA" id="ARBA00022679"/>
    </source>
</evidence>
<dbReference type="PANTHER" id="PTHR21461">
    <property type="entry name" value="GLYCOSYLTRANSFERASE FAMILY 92 PROTEIN"/>
    <property type="match status" value="1"/>
</dbReference>